<name>A0ABU7NMM6_9ACTN</name>
<sequence>MVLFTDLANATGNALYRGVGYRAVEDHVVREFDAGEAADHGM</sequence>
<dbReference type="Proteomes" id="UP001307760">
    <property type="component" value="Unassembled WGS sequence"/>
</dbReference>
<proteinExistence type="predicted"/>
<evidence type="ECO:0000313" key="2">
    <source>
        <dbReference type="Proteomes" id="UP001307760"/>
    </source>
</evidence>
<keyword evidence="2" id="KW-1185">Reference proteome</keyword>
<protein>
    <recommendedName>
        <fullName evidence="3">GNAT family N-acetyltransferase</fullName>
    </recommendedName>
</protein>
<gene>
    <name evidence="1" type="ORF">V2J85_12010</name>
</gene>
<comment type="caution">
    <text evidence="1">The sequence shown here is derived from an EMBL/GenBank/DDBJ whole genome shotgun (WGS) entry which is preliminary data.</text>
</comment>
<reference evidence="1 2" key="1">
    <citation type="submission" date="2023-12" db="EMBL/GenBank/DDBJ databases">
        <title>30 novel species of actinomycetes from the DSMZ collection.</title>
        <authorList>
            <person name="Nouioui I."/>
        </authorList>
    </citation>
    <scope>NUCLEOTIDE SEQUENCE [LARGE SCALE GENOMIC DNA]</scope>
    <source>
        <strain evidence="1 2">DSM 41528</strain>
    </source>
</reference>
<accession>A0ABU7NMM6</accession>
<organism evidence="1 2">
    <name type="scientific">Streptomyces bugieae</name>
    <dbReference type="NCBI Taxonomy" id="3098223"/>
    <lineage>
        <taxon>Bacteria</taxon>
        <taxon>Bacillati</taxon>
        <taxon>Actinomycetota</taxon>
        <taxon>Actinomycetes</taxon>
        <taxon>Kitasatosporales</taxon>
        <taxon>Streptomycetaceae</taxon>
        <taxon>Streptomyces</taxon>
    </lineage>
</organism>
<dbReference type="EMBL" id="JAZBJP010000004">
    <property type="protein sequence ID" value="MEE4420079.1"/>
    <property type="molecule type" value="Genomic_DNA"/>
</dbReference>
<evidence type="ECO:0008006" key="3">
    <source>
        <dbReference type="Google" id="ProtNLM"/>
    </source>
</evidence>
<evidence type="ECO:0000313" key="1">
    <source>
        <dbReference type="EMBL" id="MEE4420079.1"/>
    </source>
</evidence>
<dbReference type="RefSeq" id="WP_330821563.1">
    <property type="nucleotide sequence ID" value="NZ_JAZBJP010000004.1"/>
</dbReference>